<reference evidence="2 3" key="1">
    <citation type="journal article" date="2013" name="MBio">
        <title>Genome sequencing of the plant pathogen Taphrina deformans, the causal agent of peach leaf curl.</title>
        <authorList>
            <person name="Cisse O.H."/>
            <person name="Almeida J.M.G.C.F."/>
            <person name="Fonseca A."/>
            <person name="Kumar A.A."/>
            <person name="Salojaervi J."/>
            <person name="Overmyer K."/>
            <person name="Hauser P.M."/>
            <person name="Pagni M."/>
        </authorList>
    </citation>
    <scope>NUCLEOTIDE SEQUENCE [LARGE SCALE GENOMIC DNA]</scope>
    <source>
        <strain evidence="3">PYCC 5710 / ATCC 11124 / CBS 356.35 / IMI 108563 / JCM 9778 / NBRC 8474</strain>
    </source>
</reference>
<protein>
    <recommendedName>
        <fullName evidence="4">Pet127-domain-containing protein</fullName>
    </recommendedName>
</protein>
<dbReference type="eggNOG" id="ENOG502QPU6">
    <property type="taxonomic scope" value="Eukaryota"/>
</dbReference>
<dbReference type="EMBL" id="CAHR02000023">
    <property type="protein sequence ID" value="CCG81042.1"/>
    <property type="molecule type" value="Genomic_DNA"/>
</dbReference>
<dbReference type="STRING" id="1097556.R4X717"/>
<dbReference type="Proteomes" id="UP000013776">
    <property type="component" value="Unassembled WGS sequence"/>
</dbReference>
<feature type="compositionally biased region" description="Basic and acidic residues" evidence="1">
    <location>
        <begin position="574"/>
        <end position="585"/>
    </location>
</feature>
<feature type="region of interest" description="Disordered" evidence="1">
    <location>
        <begin position="678"/>
        <end position="707"/>
    </location>
</feature>
<feature type="compositionally biased region" description="Basic residues" evidence="1">
    <location>
        <begin position="542"/>
        <end position="555"/>
    </location>
</feature>
<dbReference type="GO" id="GO:0000964">
    <property type="term" value="P:mitochondrial RNA 5'-end processing"/>
    <property type="evidence" value="ECO:0007669"/>
    <property type="project" value="TreeGrafter"/>
</dbReference>
<dbReference type="OrthoDB" id="10249045at2759"/>
<evidence type="ECO:0008006" key="4">
    <source>
        <dbReference type="Google" id="ProtNLM"/>
    </source>
</evidence>
<dbReference type="InterPro" id="IPR013943">
    <property type="entry name" value="Pet127"/>
</dbReference>
<accession>R4X717</accession>
<evidence type="ECO:0000313" key="3">
    <source>
        <dbReference type="Proteomes" id="UP000013776"/>
    </source>
</evidence>
<dbReference type="VEuPathDB" id="FungiDB:TAPDE_000724"/>
<gene>
    <name evidence="2" type="ORF">TAPDE_000724</name>
</gene>
<comment type="caution">
    <text evidence="2">The sequence shown here is derived from an EMBL/GenBank/DDBJ whole genome shotgun (WGS) entry which is preliminary data.</text>
</comment>
<feature type="compositionally biased region" description="Basic residues" evidence="1">
    <location>
        <begin position="75"/>
        <end position="94"/>
    </location>
</feature>
<dbReference type="AlphaFoldDB" id="R4X717"/>
<name>R4X717_TAPDE</name>
<keyword evidence="3" id="KW-1185">Reference proteome</keyword>
<organism evidence="2 3">
    <name type="scientific">Taphrina deformans (strain PYCC 5710 / ATCC 11124 / CBS 356.35 / IMI 108563 / JCM 9778 / NBRC 8474)</name>
    <name type="common">Peach leaf curl fungus</name>
    <name type="synonym">Lalaria deformans</name>
    <dbReference type="NCBI Taxonomy" id="1097556"/>
    <lineage>
        <taxon>Eukaryota</taxon>
        <taxon>Fungi</taxon>
        <taxon>Dikarya</taxon>
        <taxon>Ascomycota</taxon>
        <taxon>Taphrinomycotina</taxon>
        <taxon>Taphrinomycetes</taxon>
        <taxon>Taphrinales</taxon>
        <taxon>Taphrinaceae</taxon>
        <taxon>Taphrina</taxon>
    </lineage>
</organism>
<feature type="region of interest" description="Disordered" evidence="1">
    <location>
        <begin position="1"/>
        <end position="33"/>
    </location>
</feature>
<proteinExistence type="predicted"/>
<evidence type="ECO:0000313" key="2">
    <source>
        <dbReference type="EMBL" id="CCG81042.1"/>
    </source>
</evidence>
<dbReference type="PANTHER" id="PTHR31014">
    <property type="entry name" value="MITOCHONDRIAL TRANSLATION SYSTEM COMPONENT PET127-RELATED"/>
    <property type="match status" value="1"/>
</dbReference>
<sequence length="707" mass="80423">MRERTAIARTKPSTSVVKPISPAPRKKRINRPLGKLQEEILGSQHPINFEQITTSTTMSVATDEIASETNEPKEKRPRKRRSVTSKSERVKRKKEAAVQARVPDLNPEAPSTAFGSTPSTDVVEIEPPEKVAVPRLAHGLDRVLFNPGVYYLQDPRSHVYNFDPYLQVITPVKDFNFDALTQYITSSRDTTLDELARTHGLQVVGSTSSMTGVLSQFHYFVSHWRPVNLRRLSSVFVKKSKQFTASQRAPASIYLRHNDGVYAIDADKSLDSGETVLSFLGRSMEKMLTLEPDEFAKLKKVNSRDAPKEQSREAYHYSKIGRILMRSQLDCQDSRLPGTGTFDLKTRAVLPVRMDVKNAHEGAGYQILQSTGLLESFEREYYDMIRAAFLKYSLQVRIGQMEGIFVAYHNTERIFGFQFISLEEMDDCIHGSSDQNIAQREYLMSLKQLDKILELAIDRYPRQSMALSFETLEEKKGQMRIVIEPLTEDEIKSRQQGELLEALRAAQQNERIKKMPSSAKSTNSKGTLETMSNTLEQMIMSKKQKDKSGSSKKKAKEQSAALEDDAPGEDELGDKERDPETESRPKVMFTLQGTNVINGKVVEGPPQPAAGSTWQFKFKVKESTDVMEINRVMGQMRGRQAQAWTDIYEDTERPDSFRHDLKRISDLGRIKLQEIKTRQSPTPVVYRESSSKDLEQEYRRNFQQPNA</sequence>
<feature type="region of interest" description="Disordered" evidence="1">
    <location>
        <begin position="541"/>
        <end position="589"/>
    </location>
</feature>
<dbReference type="PANTHER" id="PTHR31014:SF0">
    <property type="entry name" value="MITOCHONDRIAL TRANSLATION SYSTEM COMPONENT PET127-RELATED"/>
    <property type="match status" value="1"/>
</dbReference>
<feature type="compositionally biased region" description="Acidic residues" evidence="1">
    <location>
        <begin position="562"/>
        <end position="573"/>
    </location>
</feature>
<feature type="region of interest" description="Disordered" evidence="1">
    <location>
        <begin position="64"/>
        <end position="121"/>
    </location>
</feature>
<feature type="compositionally biased region" description="Basic and acidic residues" evidence="1">
    <location>
        <begin position="689"/>
        <end position="700"/>
    </location>
</feature>
<evidence type="ECO:0000256" key="1">
    <source>
        <dbReference type="SAM" id="MobiDB-lite"/>
    </source>
</evidence>
<dbReference type="GO" id="GO:0005740">
    <property type="term" value="C:mitochondrial envelope"/>
    <property type="evidence" value="ECO:0007669"/>
    <property type="project" value="TreeGrafter"/>
</dbReference>
<dbReference type="Pfam" id="PF08634">
    <property type="entry name" value="Pet127"/>
    <property type="match status" value="1"/>
</dbReference>